<reference evidence="1 2" key="1">
    <citation type="submission" date="2019-04" db="EMBL/GenBank/DDBJ databases">
        <title>Comparative genomics and transcriptomics to analyze fruiting body development in filamentous ascomycetes.</title>
        <authorList>
            <consortium name="DOE Joint Genome Institute"/>
            <person name="Lutkenhaus R."/>
            <person name="Traeger S."/>
            <person name="Breuer J."/>
            <person name="Kuo A."/>
            <person name="Lipzen A."/>
            <person name="Pangilinan J."/>
            <person name="Dilworth D."/>
            <person name="Sandor L."/>
            <person name="Poggeler S."/>
            <person name="Barry K."/>
            <person name="Grigoriev I.V."/>
            <person name="Nowrousian M."/>
        </authorList>
    </citation>
    <scope>NUCLEOTIDE SEQUENCE [LARGE SCALE GENOMIC DNA]</scope>
    <source>
        <strain evidence="1 2">CBS 389.68</strain>
    </source>
</reference>
<dbReference type="EMBL" id="ML220117">
    <property type="protein sequence ID" value="TGZ81980.1"/>
    <property type="molecule type" value="Genomic_DNA"/>
</dbReference>
<dbReference type="Proteomes" id="UP000298138">
    <property type="component" value="Unassembled WGS sequence"/>
</dbReference>
<sequence>MTPHSPGIAKLLNKQWRCTKAITSMEISRKPGSDIDRGKIMSTVPMLGKTGWYGGVEMRHAIGGLFDVGRRHRYQVPGWGLLEATSYVWGCELRGMHIERQRADLTAPANTSVERARGFRCRSASGEKQCGRVPERQWELVLKKTVPQQGHLHSIITSAGVSLACPLTS</sequence>
<evidence type="ECO:0000313" key="2">
    <source>
        <dbReference type="Proteomes" id="UP000298138"/>
    </source>
</evidence>
<organism evidence="1 2">
    <name type="scientific">Ascodesmis nigricans</name>
    <dbReference type="NCBI Taxonomy" id="341454"/>
    <lineage>
        <taxon>Eukaryota</taxon>
        <taxon>Fungi</taxon>
        <taxon>Dikarya</taxon>
        <taxon>Ascomycota</taxon>
        <taxon>Pezizomycotina</taxon>
        <taxon>Pezizomycetes</taxon>
        <taxon>Pezizales</taxon>
        <taxon>Ascodesmidaceae</taxon>
        <taxon>Ascodesmis</taxon>
    </lineage>
</organism>
<gene>
    <name evidence="1" type="ORF">EX30DRAFT_241664</name>
</gene>
<proteinExistence type="predicted"/>
<protein>
    <submittedName>
        <fullName evidence="1">Uncharacterized protein</fullName>
    </submittedName>
</protein>
<dbReference type="InParanoid" id="A0A4S2MZ02"/>
<name>A0A4S2MZ02_9PEZI</name>
<keyword evidence="2" id="KW-1185">Reference proteome</keyword>
<accession>A0A4S2MZ02</accession>
<dbReference type="AlphaFoldDB" id="A0A4S2MZ02"/>
<evidence type="ECO:0000313" key="1">
    <source>
        <dbReference type="EMBL" id="TGZ81980.1"/>
    </source>
</evidence>